<dbReference type="PANTHER" id="PTHR30486:SF6">
    <property type="entry name" value="TYPE IV PILUS RETRACTATION ATPASE PILT"/>
    <property type="match status" value="1"/>
</dbReference>
<evidence type="ECO:0000259" key="4">
    <source>
        <dbReference type="Pfam" id="PF23990"/>
    </source>
</evidence>
<comment type="similarity">
    <text evidence="1">Belongs to the GSP E family.</text>
</comment>
<evidence type="ECO:0000256" key="2">
    <source>
        <dbReference type="SAM" id="MobiDB-lite"/>
    </source>
</evidence>
<name>A0ABD5T1P7_9EURY</name>
<dbReference type="InterPro" id="IPR050921">
    <property type="entry name" value="T4SS_GSP_E_ATPase"/>
</dbReference>
<comment type="caution">
    <text evidence="5">The sequence shown here is derived from an EMBL/GenBank/DDBJ whole genome shotgun (WGS) entry which is preliminary data.</text>
</comment>
<dbReference type="Gene3D" id="3.40.50.300">
    <property type="entry name" value="P-loop containing nucleotide triphosphate hydrolases"/>
    <property type="match status" value="1"/>
</dbReference>
<dbReference type="InterPro" id="IPR027417">
    <property type="entry name" value="P-loop_NTPase"/>
</dbReference>
<gene>
    <name evidence="5" type="ORF">ACFQDD_00960</name>
</gene>
<protein>
    <submittedName>
        <fullName evidence="5">Type II/IV secretion system ATPase subunit</fullName>
    </submittedName>
</protein>
<reference evidence="5 6" key="1">
    <citation type="journal article" date="2019" name="Int. J. Syst. Evol. Microbiol.">
        <title>The Global Catalogue of Microorganisms (GCM) 10K type strain sequencing project: providing services to taxonomists for standard genome sequencing and annotation.</title>
        <authorList>
            <consortium name="The Broad Institute Genomics Platform"/>
            <consortium name="The Broad Institute Genome Sequencing Center for Infectious Disease"/>
            <person name="Wu L."/>
            <person name="Ma J."/>
        </authorList>
    </citation>
    <scope>NUCLEOTIDE SEQUENCE [LARGE SCALE GENOMIC DNA]</scope>
    <source>
        <strain evidence="5 6">PJ61</strain>
    </source>
</reference>
<evidence type="ECO:0000256" key="1">
    <source>
        <dbReference type="ARBA" id="ARBA00006611"/>
    </source>
</evidence>
<feature type="domain" description="Bacterial type II secretion system protein E" evidence="3">
    <location>
        <begin position="375"/>
        <end position="590"/>
    </location>
</feature>
<evidence type="ECO:0000313" key="6">
    <source>
        <dbReference type="Proteomes" id="UP001596274"/>
    </source>
</evidence>
<keyword evidence="6" id="KW-1185">Reference proteome</keyword>
<sequence>MSDTNYPDPIHGAQVPSRSSDADELDREAFFTTPDGLPTIATGADLQLSVPPEDRGSIEEITRYWAVFPYSYVSICRSRDNGEVQYYVAEPFLSEPERKLTQFIFEKVDGSLRSESTQLADEDGQIQRSDLRTRVFRVLERYDLFDTAPLRAAHNESDVPELRSDEESVSRLQSLLHELFNSEDSDPSEDIEAEHEYEYSGPDGREYGATTGRDYLPVIDQIEGHPAYRTTPGWGDADNGDDTATDGGQQLVGVDEDGGAPSEVDERVDASPATGDEAALTVDELRDAALGASKDATLSTYHVYKILYYVEREIIGFGQIDAIKNDQNVEDISCNGYNEPVFVYHTQHQQIRTNLSHGREELDRYVKSLAQFAGKELSRRTPEVDAKIPDGSRAQLSLGSEVSDDGTNYTIRQFKNVPYTPIDLLNWGTYSLDQLALLWLATENELSTLIAGGTGAGKTTTLNALSLFLPSSNKIVSIEDTQEITLPHRNWTKKLTREAGDQMDESASIDEYDLLESAFRMRPDHIIMGEVRGNEGQDLLQGMSSGHAGITTFHADTVPQVIHRFTTEPINASKTLFTALDLIIVQRETQVDGRQVRRNNEIAEVRGFDPTEGSIAIEPIYQRNSVTDSYEKLAEPDALTHVRKRRGWSEDELEAELEKRRVVLSALSLGGITAYRDVASVVQSFIQDEEAVLSAIADGSLREQLERFGQLRNVKIEATQTDEKTLERPGPGAELREELEQTIEESEVV</sequence>
<dbReference type="PANTHER" id="PTHR30486">
    <property type="entry name" value="TWITCHING MOTILITY PROTEIN PILT"/>
    <property type="match status" value="1"/>
</dbReference>
<evidence type="ECO:0000259" key="3">
    <source>
        <dbReference type="Pfam" id="PF00437"/>
    </source>
</evidence>
<feature type="domain" description="PilB3-like N-terminal" evidence="4">
    <location>
        <begin position="57"/>
        <end position="91"/>
    </location>
</feature>
<dbReference type="EMBL" id="JBHSWT010000012">
    <property type="protein sequence ID" value="MFC6770106.1"/>
    <property type="molecule type" value="Genomic_DNA"/>
</dbReference>
<dbReference type="Pfam" id="PF00437">
    <property type="entry name" value="T2SSE"/>
    <property type="match status" value="1"/>
</dbReference>
<accession>A0ABD5T1P7</accession>
<feature type="compositionally biased region" description="Acidic residues" evidence="2">
    <location>
        <begin position="740"/>
        <end position="749"/>
    </location>
</feature>
<dbReference type="AlphaFoldDB" id="A0ABD5T1P7"/>
<feature type="region of interest" description="Disordered" evidence="2">
    <location>
        <begin position="1"/>
        <end position="25"/>
    </location>
</feature>
<organism evidence="5 6">
    <name type="scientific">Halorubrum pallidum</name>
    <dbReference type="NCBI Taxonomy" id="1526114"/>
    <lineage>
        <taxon>Archaea</taxon>
        <taxon>Methanobacteriati</taxon>
        <taxon>Methanobacteriota</taxon>
        <taxon>Stenosarchaea group</taxon>
        <taxon>Halobacteria</taxon>
        <taxon>Halobacteriales</taxon>
        <taxon>Haloferacaceae</taxon>
        <taxon>Halorubrum</taxon>
    </lineage>
</organism>
<dbReference type="Pfam" id="PF23990">
    <property type="entry name" value="PilB3_N"/>
    <property type="match status" value="1"/>
</dbReference>
<feature type="region of interest" description="Disordered" evidence="2">
    <location>
        <begin position="720"/>
        <end position="749"/>
    </location>
</feature>
<dbReference type="SUPFAM" id="SSF52540">
    <property type="entry name" value="P-loop containing nucleoside triphosphate hydrolases"/>
    <property type="match status" value="1"/>
</dbReference>
<dbReference type="InterPro" id="IPR056570">
    <property type="entry name" value="PilB3-like_N"/>
</dbReference>
<dbReference type="InterPro" id="IPR001482">
    <property type="entry name" value="T2SS/T4SS_dom"/>
</dbReference>
<proteinExistence type="inferred from homology"/>
<evidence type="ECO:0000313" key="5">
    <source>
        <dbReference type="EMBL" id="MFC6770106.1"/>
    </source>
</evidence>
<dbReference type="Gene3D" id="3.30.450.380">
    <property type="match status" value="2"/>
</dbReference>
<dbReference type="Proteomes" id="UP001596274">
    <property type="component" value="Unassembled WGS sequence"/>
</dbReference>